<dbReference type="PANTHER" id="PTHR43976:SF16">
    <property type="entry name" value="SHORT-CHAIN DEHYDROGENASE_REDUCTASE FAMILY PROTEIN"/>
    <property type="match status" value="1"/>
</dbReference>
<dbReference type="GO" id="GO:0016491">
    <property type="term" value="F:oxidoreductase activity"/>
    <property type="evidence" value="ECO:0007669"/>
    <property type="project" value="UniProtKB-KW"/>
</dbReference>
<accession>Q2GBS3</accession>
<name>Q2GBS3_NOVAD</name>
<dbReference type="KEGG" id="nar:Saro_0252"/>
<dbReference type="Proteomes" id="UP000009134">
    <property type="component" value="Chromosome"/>
</dbReference>
<evidence type="ECO:0000259" key="3">
    <source>
        <dbReference type="SMART" id="SM00822"/>
    </source>
</evidence>
<dbReference type="InterPro" id="IPR051911">
    <property type="entry name" value="SDR_oxidoreductase"/>
</dbReference>
<dbReference type="AlphaFoldDB" id="Q2GBS3"/>
<dbReference type="RefSeq" id="WP_011443914.1">
    <property type="nucleotide sequence ID" value="NC_007794.1"/>
</dbReference>
<dbReference type="SMART" id="SM00822">
    <property type="entry name" value="PKS_KR"/>
    <property type="match status" value="1"/>
</dbReference>
<dbReference type="InterPro" id="IPR002347">
    <property type="entry name" value="SDR_fam"/>
</dbReference>
<evidence type="ECO:0000313" key="4">
    <source>
        <dbReference type="EMBL" id="ABD24700.1"/>
    </source>
</evidence>
<protein>
    <submittedName>
        <fullName evidence="4">Short-chain dehydrogenase/reductase SDR</fullName>
    </submittedName>
</protein>
<dbReference type="SUPFAM" id="SSF51735">
    <property type="entry name" value="NAD(P)-binding Rossmann-fold domains"/>
    <property type="match status" value="1"/>
</dbReference>
<dbReference type="CDD" id="cd05374">
    <property type="entry name" value="17beta-HSD-like_SDR_c"/>
    <property type="match status" value="1"/>
</dbReference>
<keyword evidence="2" id="KW-0560">Oxidoreductase</keyword>
<dbReference type="PRINTS" id="PR00081">
    <property type="entry name" value="GDHRDH"/>
</dbReference>
<dbReference type="PANTHER" id="PTHR43976">
    <property type="entry name" value="SHORT CHAIN DEHYDROGENASE"/>
    <property type="match status" value="1"/>
</dbReference>
<dbReference type="eggNOG" id="COG4221">
    <property type="taxonomic scope" value="Bacteria"/>
</dbReference>
<dbReference type="EMBL" id="CP000248">
    <property type="protein sequence ID" value="ABD24700.1"/>
    <property type="molecule type" value="Genomic_DNA"/>
</dbReference>
<feature type="domain" description="Ketoreductase" evidence="3">
    <location>
        <begin position="11"/>
        <end position="182"/>
    </location>
</feature>
<reference evidence="5" key="1">
    <citation type="submission" date="2006-01" db="EMBL/GenBank/DDBJ databases">
        <title>Complete sequence of Novosphingobium aromaticivorans DSM 12444.</title>
        <authorList>
            <consortium name="US DOE Joint Genome Institute"/>
            <person name="Copeland A."/>
            <person name="Lucas S."/>
            <person name="Lapidus A."/>
            <person name="Barry K."/>
            <person name="Detter J.C."/>
            <person name="Glavina T."/>
            <person name="Hammon N."/>
            <person name="Israni S."/>
            <person name="Pitluck S."/>
            <person name="Chain P."/>
            <person name="Malfatti S."/>
            <person name="Shin M."/>
            <person name="Vergez L."/>
            <person name="Schmutz J."/>
            <person name="Larimer F."/>
            <person name="Land M."/>
            <person name="Kyrpides N."/>
            <person name="Ivanova N."/>
            <person name="Fredrickson J."/>
            <person name="Balkwill D."/>
            <person name="Romine M.F."/>
            <person name="Richardson P."/>
        </authorList>
    </citation>
    <scope>NUCLEOTIDE SEQUENCE [LARGE SCALE GENOMIC DNA]</scope>
    <source>
        <strain evidence="5">ATCC 700278 / DSM 12444 / CCUG 56034 / CIP 105152 / NBRC 16084 / F199</strain>
    </source>
</reference>
<dbReference type="Gene3D" id="3.40.50.720">
    <property type="entry name" value="NAD(P)-binding Rossmann-like Domain"/>
    <property type="match status" value="1"/>
</dbReference>
<dbReference type="InterPro" id="IPR036291">
    <property type="entry name" value="NAD(P)-bd_dom_sf"/>
</dbReference>
<evidence type="ECO:0000313" key="5">
    <source>
        <dbReference type="Proteomes" id="UP000009134"/>
    </source>
</evidence>
<organism evidence="4 5">
    <name type="scientific">Novosphingobium aromaticivorans (strain ATCC 700278 / DSM 12444 / CCUG 56034 / CIP 105152 / NBRC 16084 / F199)</name>
    <dbReference type="NCBI Taxonomy" id="279238"/>
    <lineage>
        <taxon>Bacteria</taxon>
        <taxon>Pseudomonadati</taxon>
        <taxon>Pseudomonadota</taxon>
        <taxon>Alphaproteobacteria</taxon>
        <taxon>Sphingomonadales</taxon>
        <taxon>Sphingomonadaceae</taxon>
        <taxon>Novosphingobium</taxon>
    </lineage>
</organism>
<sequence length="281" mass="29518">MTKGSNDGQAPVALVTGASSGIGRIMAAALAADGHVVFGTSRAPAATETDDGVRMIAMDVDSDASVDRAVAEVLGQAGRLDMVVCNAGFGVMGPIEDTPAELMIAQFQTNVFGVHRVCRAVLPLLRQRPVAKLVVTGSMAGMVGLPMQGMYSASKFALEGYCETLRLELRDSPVRVALIEPGDFPTGFTASRRMIPDAEMSAANRAKLARVSAIVAEDESNGGDLALLGEAIVRIAHDPSPPLRNIVASPEQMELVEAVRPTLSPDEWEGFMAEHFGIEAA</sequence>
<dbReference type="STRING" id="279238.Saro_0252"/>
<dbReference type="HOGENOM" id="CLU_010194_2_9_5"/>
<dbReference type="PROSITE" id="PS00061">
    <property type="entry name" value="ADH_SHORT"/>
    <property type="match status" value="1"/>
</dbReference>
<dbReference type="Pfam" id="PF00106">
    <property type="entry name" value="adh_short"/>
    <property type="match status" value="1"/>
</dbReference>
<keyword evidence="5" id="KW-1185">Reference proteome</keyword>
<dbReference type="InterPro" id="IPR057326">
    <property type="entry name" value="KR_dom"/>
</dbReference>
<evidence type="ECO:0000256" key="1">
    <source>
        <dbReference type="ARBA" id="ARBA00006484"/>
    </source>
</evidence>
<comment type="similarity">
    <text evidence="1">Belongs to the short-chain dehydrogenases/reductases (SDR) family.</text>
</comment>
<gene>
    <name evidence="4" type="ordered locus">Saro_0252</name>
</gene>
<evidence type="ECO:0000256" key="2">
    <source>
        <dbReference type="ARBA" id="ARBA00023002"/>
    </source>
</evidence>
<proteinExistence type="inferred from homology"/>
<dbReference type="InterPro" id="IPR020904">
    <property type="entry name" value="Sc_DH/Rdtase_CS"/>
</dbReference>